<protein>
    <submittedName>
        <fullName evidence="1">Unannotated protein</fullName>
    </submittedName>
</protein>
<proteinExistence type="predicted"/>
<dbReference type="AlphaFoldDB" id="A0A6J7L155"/>
<reference evidence="1" key="1">
    <citation type="submission" date="2020-05" db="EMBL/GenBank/DDBJ databases">
        <authorList>
            <person name="Chiriac C."/>
            <person name="Salcher M."/>
            <person name="Ghai R."/>
            <person name="Kavagutti S V."/>
        </authorList>
    </citation>
    <scope>NUCLEOTIDE SEQUENCE</scope>
</reference>
<evidence type="ECO:0000313" key="1">
    <source>
        <dbReference type="EMBL" id="CAB4961665.1"/>
    </source>
</evidence>
<name>A0A6J7L155_9ZZZZ</name>
<sequence>MSMEEIDRASRRLAVFLDYLGSKSASSISFLVDRTYATLDEPNASKLEEAVMLLRDLYDNSRPPTEAWPELAGFLKIFVDDLE</sequence>
<accession>A0A6J7L155</accession>
<dbReference type="EMBL" id="CAFBNC010000242">
    <property type="protein sequence ID" value="CAB4961665.1"/>
    <property type="molecule type" value="Genomic_DNA"/>
</dbReference>
<organism evidence="1">
    <name type="scientific">freshwater metagenome</name>
    <dbReference type="NCBI Taxonomy" id="449393"/>
    <lineage>
        <taxon>unclassified sequences</taxon>
        <taxon>metagenomes</taxon>
        <taxon>ecological metagenomes</taxon>
    </lineage>
</organism>
<gene>
    <name evidence="1" type="ORF">UFOPK3733_02491</name>
</gene>